<reference evidence="1" key="1">
    <citation type="submission" date="2022-02" db="EMBL/GenBank/DDBJ databases">
        <title>Plant Genome Project.</title>
        <authorList>
            <person name="Zhang R.-G."/>
        </authorList>
    </citation>
    <scope>NUCLEOTIDE SEQUENCE</scope>
    <source>
        <strain evidence="1">AT1</strain>
    </source>
</reference>
<gene>
    <name evidence="1" type="ORF">RHMOL_Rhmol01G0101300</name>
</gene>
<dbReference type="Proteomes" id="UP001062846">
    <property type="component" value="Chromosome 1"/>
</dbReference>
<comment type="caution">
    <text evidence="1">The sequence shown here is derived from an EMBL/GenBank/DDBJ whole genome shotgun (WGS) entry which is preliminary data.</text>
</comment>
<protein>
    <submittedName>
        <fullName evidence="1">Uncharacterized protein</fullName>
    </submittedName>
</protein>
<accession>A0ACC0Q0G3</accession>
<keyword evidence="2" id="KW-1185">Reference proteome</keyword>
<organism evidence="1 2">
    <name type="scientific">Rhododendron molle</name>
    <name type="common">Chinese azalea</name>
    <name type="synonym">Azalea mollis</name>
    <dbReference type="NCBI Taxonomy" id="49168"/>
    <lineage>
        <taxon>Eukaryota</taxon>
        <taxon>Viridiplantae</taxon>
        <taxon>Streptophyta</taxon>
        <taxon>Embryophyta</taxon>
        <taxon>Tracheophyta</taxon>
        <taxon>Spermatophyta</taxon>
        <taxon>Magnoliopsida</taxon>
        <taxon>eudicotyledons</taxon>
        <taxon>Gunneridae</taxon>
        <taxon>Pentapetalae</taxon>
        <taxon>asterids</taxon>
        <taxon>Ericales</taxon>
        <taxon>Ericaceae</taxon>
        <taxon>Ericoideae</taxon>
        <taxon>Rhodoreae</taxon>
        <taxon>Rhododendron</taxon>
    </lineage>
</organism>
<dbReference type="EMBL" id="CM046388">
    <property type="protein sequence ID" value="KAI8571210.1"/>
    <property type="molecule type" value="Genomic_DNA"/>
</dbReference>
<evidence type="ECO:0000313" key="1">
    <source>
        <dbReference type="EMBL" id="KAI8571210.1"/>
    </source>
</evidence>
<sequence length="692" mass="77764">MRRTKISPLYSSRLTVEGPVILDEKNTTVNHIGNAVISSSGPLLITGNENRTFDEYHERVEQKRHDAEIACEVSKENASDKGPVSAVNTSGGFDSFLDLWDTAQEFYFDVHFSKRPKGNSSVPFEIHGIAICWENSPVYYVNLPKDLFWFKRRNDTLSMTISGDVDDVLPPKHRLELAMQRWNRIVMIMGRKDVKKFTWNLKVQIQVVKVPAVSIQRLGSLNLAVKTLGLELVDSSYYVLSLVFVRDGLDMCIVAWNMDSEVKKRLSSEAAAAANRSGRWKNQVRIASHNGCCRRVAQTGALYSVLWKLLISEELVEALLSIEIPLGCLQARQVLGRKLRYLEKEADRLAGMTFSLYSVPDIANVLYGRLMLPIPEGSNRAKQHPSTDKHCLDLLRHEHPSIPVIKEHRSLAKLLNCTLGSICSLARLSIRTQKNTLHGHWLQTSTATWRLSMEESNLQCVEHMVEFENDKDGDDSNVDCYCINARDFFLPTEVTYVKTLKGRKCFSQKLNLETVKKVGEEKVKYAIASFQGSAADIIKIAMINILSLIVGEVDDSDPATVAAKFHMLRSPLQNPFAVLHNSGFHSPFPNLQKFTGSLEVAAVWRKTDTALDRAFCYVCYMDRSVVHDELVLEADPSVIKEAGWLLQMSMERAASLLSMSSEIALCISCCLLLVASSFSPAIVWDLLDVRDC</sequence>
<evidence type="ECO:0000313" key="2">
    <source>
        <dbReference type="Proteomes" id="UP001062846"/>
    </source>
</evidence>
<proteinExistence type="predicted"/>
<name>A0ACC0Q0G3_RHOML</name>